<dbReference type="Proteomes" id="UP000021315">
    <property type="component" value="Unassembled WGS sequence"/>
</dbReference>
<dbReference type="RefSeq" id="WP_034946829.1">
    <property type="nucleotide sequence ID" value="NZ_JDST02000024.1"/>
</dbReference>
<keyword evidence="3" id="KW-0812">Transmembrane</keyword>
<evidence type="ECO:0000313" key="8">
    <source>
        <dbReference type="EMBL" id="KFB77520.1"/>
    </source>
</evidence>
<feature type="chain" id="PRO_5001750971" evidence="6">
    <location>
        <begin position="24"/>
        <end position="154"/>
    </location>
</feature>
<evidence type="ECO:0000256" key="4">
    <source>
        <dbReference type="ARBA" id="ARBA00022989"/>
    </source>
</evidence>
<evidence type="ECO:0000256" key="5">
    <source>
        <dbReference type="ARBA" id="ARBA00023136"/>
    </source>
</evidence>
<name>A0A080MAP5_9PROT</name>
<dbReference type="SMART" id="SM01049">
    <property type="entry name" value="Cache_2"/>
    <property type="match status" value="1"/>
</dbReference>
<dbReference type="Gene3D" id="3.30.450.20">
    <property type="entry name" value="PAS domain"/>
    <property type="match status" value="1"/>
</dbReference>
<keyword evidence="5" id="KW-0472">Membrane</keyword>
<proteinExistence type="predicted"/>
<feature type="domain" description="Single Cache" evidence="7">
    <location>
        <begin position="21"/>
        <end position="105"/>
    </location>
</feature>
<dbReference type="GO" id="GO:0005886">
    <property type="term" value="C:plasma membrane"/>
    <property type="evidence" value="ECO:0007669"/>
    <property type="project" value="UniProtKB-SubCell"/>
</dbReference>
<feature type="signal peptide" evidence="6">
    <location>
        <begin position="1"/>
        <end position="23"/>
    </location>
</feature>
<accession>A0A080MAP5</accession>
<keyword evidence="4" id="KW-1133">Transmembrane helix</keyword>
<organism evidence="8 9">
    <name type="scientific">Candidatus Accumulibacter cognatus</name>
    <dbReference type="NCBI Taxonomy" id="2954383"/>
    <lineage>
        <taxon>Bacteria</taxon>
        <taxon>Pseudomonadati</taxon>
        <taxon>Pseudomonadota</taxon>
        <taxon>Betaproteobacteria</taxon>
        <taxon>Candidatus Accumulibacter</taxon>
    </lineage>
</organism>
<keyword evidence="2" id="KW-1003">Cell membrane</keyword>
<dbReference type="STRING" id="1453999.AW06_001379"/>
<dbReference type="AlphaFoldDB" id="A0A080MAP5"/>
<comment type="caution">
    <text evidence="8">The sequence shown here is derived from an EMBL/GenBank/DDBJ whole genome shotgun (WGS) entry which is preliminary data.</text>
</comment>
<keyword evidence="9" id="KW-1185">Reference proteome</keyword>
<evidence type="ECO:0000313" key="9">
    <source>
        <dbReference type="Proteomes" id="UP000021315"/>
    </source>
</evidence>
<gene>
    <name evidence="8" type="primary">mcp4_1</name>
    <name evidence="8" type="ORF">AW06_001379</name>
</gene>
<evidence type="ECO:0000256" key="6">
    <source>
        <dbReference type="SAM" id="SignalP"/>
    </source>
</evidence>
<comment type="subcellular location">
    <subcellularLocation>
        <location evidence="1">Cell membrane</location>
        <topology evidence="1">Multi-pass membrane protein</topology>
    </subcellularLocation>
</comment>
<evidence type="ECO:0000256" key="3">
    <source>
        <dbReference type="ARBA" id="ARBA00022692"/>
    </source>
</evidence>
<dbReference type="EMBL" id="JDST02000024">
    <property type="protein sequence ID" value="KFB77520.1"/>
    <property type="molecule type" value="Genomic_DNA"/>
</dbReference>
<evidence type="ECO:0000259" key="7">
    <source>
        <dbReference type="SMART" id="SM01049"/>
    </source>
</evidence>
<dbReference type="InterPro" id="IPR033480">
    <property type="entry name" value="sCache_2"/>
</dbReference>
<keyword evidence="6" id="KW-0732">Signal</keyword>
<reference evidence="8" key="1">
    <citation type="submission" date="2014-02" db="EMBL/GenBank/DDBJ databases">
        <title>Expanding our view of genomic diversity in Candidatus Accumulibacter clades.</title>
        <authorList>
            <person name="Skennerton C.T."/>
            <person name="Barr J.J."/>
            <person name="Slater F.R."/>
            <person name="Bond P.L."/>
            <person name="Tyson G.W."/>
        </authorList>
    </citation>
    <scope>NUCLEOTIDE SEQUENCE [LARGE SCALE GENOMIC DNA]</scope>
</reference>
<dbReference type="Pfam" id="PF17200">
    <property type="entry name" value="sCache_2"/>
    <property type="match status" value="1"/>
</dbReference>
<evidence type="ECO:0000256" key="1">
    <source>
        <dbReference type="ARBA" id="ARBA00004651"/>
    </source>
</evidence>
<protein>
    <submittedName>
        <fullName evidence="8">Methyl-accepting chemotaxis protein 4</fullName>
    </submittedName>
</protein>
<evidence type="ECO:0000256" key="2">
    <source>
        <dbReference type="ARBA" id="ARBA00022475"/>
    </source>
</evidence>
<sequence length="154" mass="16793">MYYLRKMALFLISQLLFMGLAFAQTHGTAAEAKALAEKAVAYVKSAGADKAFEEFSNRDPKWVDKDLYVFAVKTDGIVLAHGGNKALVGKSLIDMKDANGKLFIKEMSDLAKAKGNGWVDYLFTNPQTKKTEPKSSFVIAIPGSDGFLGVGIYK</sequence>